<keyword evidence="3" id="KW-0285">Flavoprotein</keyword>
<evidence type="ECO:0000256" key="2">
    <source>
        <dbReference type="ARBA" id="ARBA00007992"/>
    </source>
</evidence>
<dbReference type="InterPro" id="IPR036188">
    <property type="entry name" value="FAD/NAD-bd_sf"/>
</dbReference>
<dbReference type="GO" id="GO:0071949">
    <property type="term" value="F:FAD binding"/>
    <property type="evidence" value="ECO:0007669"/>
    <property type="project" value="InterPro"/>
</dbReference>
<protein>
    <submittedName>
        <fullName evidence="7">Uu.00g065700.m01.CDS01</fullName>
    </submittedName>
</protein>
<name>A0AAI8VUF9_9PEZI</name>
<gene>
    <name evidence="7" type="ORF">KHLLAP_LOCUS11413</name>
</gene>
<dbReference type="InterPro" id="IPR051104">
    <property type="entry name" value="FAD_monoxygenase"/>
</dbReference>
<dbReference type="Pfam" id="PF01494">
    <property type="entry name" value="FAD_binding_3"/>
    <property type="match status" value="1"/>
</dbReference>
<keyword evidence="4" id="KW-0274">FAD</keyword>
<dbReference type="Gene3D" id="3.50.50.60">
    <property type="entry name" value="FAD/NAD(P)-binding domain"/>
    <property type="match status" value="1"/>
</dbReference>
<keyword evidence="8" id="KW-1185">Reference proteome</keyword>
<dbReference type="SUPFAM" id="SSF51905">
    <property type="entry name" value="FAD/NAD(P)-binding domain"/>
    <property type="match status" value="1"/>
</dbReference>
<reference evidence="7" key="1">
    <citation type="submission" date="2023-10" db="EMBL/GenBank/DDBJ databases">
        <authorList>
            <person name="Hackl T."/>
        </authorList>
    </citation>
    <scope>NUCLEOTIDE SEQUENCE</scope>
</reference>
<dbReference type="GO" id="GO:0016491">
    <property type="term" value="F:oxidoreductase activity"/>
    <property type="evidence" value="ECO:0007669"/>
    <property type="project" value="UniProtKB-KW"/>
</dbReference>
<dbReference type="EMBL" id="CAUWAG010000018">
    <property type="protein sequence ID" value="CAJ2510945.1"/>
    <property type="molecule type" value="Genomic_DNA"/>
</dbReference>
<comment type="caution">
    <text evidence="7">The sequence shown here is derived from an EMBL/GenBank/DDBJ whole genome shotgun (WGS) entry which is preliminary data.</text>
</comment>
<evidence type="ECO:0000313" key="8">
    <source>
        <dbReference type="Proteomes" id="UP001295740"/>
    </source>
</evidence>
<evidence type="ECO:0000313" key="7">
    <source>
        <dbReference type="EMBL" id="CAJ2510945.1"/>
    </source>
</evidence>
<proteinExistence type="inferred from homology"/>
<sequence length="388" mass="42197">MTRIRVAIIGGGLAGASLANALFWLPHLDIQVFEAAPEFSERGASIGLSKNTLETLDQILRAAERLLIEEAGAVVSKSARVMMGSGEEAVYRASFLRLLLAPLPDHMLHTNKKLVSQHTSSNGRVEVVFEDGAVDHFDAVIGADGIFSSVRDFVLQDEALEHEASPAGFWDCSNLVPFDKASAALGEEYFREGRQYGWIGHGAFLLHGVLENRTMVQCIVSGTESDPARDRKRVVTRESLDKVFESCEGGPTTNGIIDEHKSTPTYANGRICIVGDAAHAATPWQGAGAGQAIEDAVVLGALFGCISSSEEIDAVFEAFDGVRRPRCQQVIDSSRETGRILCGQIGGVHDVDGFREALAHRWDFLYDFDIARHKEEALAKLEEMKGRD</sequence>
<keyword evidence="5" id="KW-0560">Oxidoreductase</keyword>
<comment type="pathway">
    <text evidence="1">Secondary metabolite biosynthesis.</text>
</comment>
<dbReference type="Proteomes" id="UP001295740">
    <property type="component" value="Unassembled WGS sequence"/>
</dbReference>
<comment type="similarity">
    <text evidence="2">Belongs to the paxM FAD-dependent monooxygenase family.</text>
</comment>
<dbReference type="GO" id="GO:0044550">
    <property type="term" value="P:secondary metabolite biosynthetic process"/>
    <property type="evidence" value="ECO:0007669"/>
    <property type="project" value="TreeGrafter"/>
</dbReference>
<accession>A0AAI8VUF9</accession>
<feature type="domain" description="FAD-binding" evidence="6">
    <location>
        <begin position="4"/>
        <end position="333"/>
    </location>
</feature>
<dbReference type="InterPro" id="IPR002938">
    <property type="entry name" value="FAD-bd"/>
</dbReference>
<evidence type="ECO:0000259" key="6">
    <source>
        <dbReference type="Pfam" id="PF01494"/>
    </source>
</evidence>
<evidence type="ECO:0000256" key="5">
    <source>
        <dbReference type="ARBA" id="ARBA00023002"/>
    </source>
</evidence>
<evidence type="ECO:0000256" key="3">
    <source>
        <dbReference type="ARBA" id="ARBA00022630"/>
    </source>
</evidence>
<dbReference type="PANTHER" id="PTHR46720">
    <property type="entry name" value="HYDROXYLASE, PUTATIVE (AFU_ORTHOLOGUE AFUA_3G01460)-RELATED"/>
    <property type="match status" value="1"/>
</dbReference>
<evidence type="ECO:0000256" key="4">
    <source>
        <dbReference type="ARBA" id="ARBA00022827"/>
    </source>
</evidence>
<dbReference type="PRINTS" id="PR00420">
    <property type="entry name" value="RNGMNOXGNASE"/>
</dbReference>
<organism evidence="7 8">
    <name type="scientific">Anthostomella pinea</name>
    <dbReference type="NCBI Taxonomy" id="933095"/>
    <lineage>
        <taxon>Eukaryota</taxon>
        <taxon>Fungi</taxon>
        <taxon>Dikarya</taxon>
        <taxon>Ascomycota</taxon>
        <taxon>Pezizomycotina</taxon>
        <taxon>Sordariomycetes</taxon>
        <taxon>Xylariomycetidae</taxon>
        <taxon>Xylariales</taxon>
        <taxon>Xylariaceae</taxon>
        <taxon>Anthostomella</taxon>
    </lineage>
</organism>
<dbReference type="PANTHER" id="PTHR46720:SF3">
    <property type="entry name" value="FAD-BINDING DOMAIN-CONTAINING PROTEIN-RELATED"/>
    <property type="match status" value="1"/>
</dbReference>
<evidence type="ECO:0000256" key="1">
    <source>
        <dbReference type="ARBA" id="ARBA00005179"/>
    </source>
</evidence>
<dbReference type="AlphaFoldDB" id="A0AAI8VUF9"/>